<protein>
    <submittedName>
        <fullName evidence="1">Uncharacterized protein</fullName>
    </submittedName>
</protein>
<dbReference type="PANTHER" id="PTHR36348">
    <property type="entry name" value="EXPRESSED PROTEIN"/>
    <property type="match status" value="1"/>
</dbReference>
<dbReference type="PANTHER" id="PTHR36348:SF1">
    <property type="entry name" value="EXPRESSED PROTEIN"/>
    <property type="match status" value="1"/>
</dbReference>
<dbReference type="AlphaFoldDB" id="A0A833RDH3"/>
<proteinExistence type="predicted"/>
<accession>A0A833RDH3</accession>
<keyword evidence="2" id="KW-1185">Reference proteome</keyword>
<comment type="caution">
    <text evidence="1">The sequence shown here is derived from an EMBL/GenBank/DDBJ whole genome shotgun (WGS) entry which is preliminary data.</text>
</comment>
<dbReference type="PROSITE" id="PS51257">
    <property type="entry name" value="PROKAR_LIPOPROTEIN"/>
    <property type="match status" value="1"/>
</dbReference>
<sequence length="99" mass="11279">MLNPELKKRLTAQQVLGTKVLFSKTIVSYTIILGCKTVEVDRLIDTMRDSNPRELEQVVVEIVLSSTREQEGHLDEGFLSEVNAQLRQVGFRVVTSNRY</sequence>
<reference evidence="1" key="1">
    <citation type="submission" date="2020-01" db="EMBL/GenBank/DDBJ databases">
        <title>Genome sequence of Kobresia littledalei, the first chromosome-level genome in the family Cyperaceae.</title>
        <authorList>
            <person name="Qu G."/>
        </authorList>
    </citation>
    <scope>NUCLEOTIDE SEQUENCE</scope>
    <source>
        <strain evidence="1">C.B.Clarke</strain>
        <tissue evidence="1">Leaf</tissue>
    </source>
</reference>
<name>A0A833RDH3_9POAL</name>
<organism evidence="1 2">
    <name type="scientific">Carex littledalei</name>
    <dbReference type="NCBI Taxonomy" id="544730"/>
    <lineage>
        <taxon>Eukaryota</taxon>
        <taxon>Viridiplantae</taxon>
        <taxon>Streptophyta</taxon>
        <taxon>Embryophyta</taxon>
        <taxon>Tracheophyta</taxon>
        <taxon>Spermatophyta</taxon>
        <taxon>Magnoliopsida</taxon>
        <taxon>Liliopsida</taxon>
        <taxon>Poales</taxon>
        <taxon>Cyperaceae</taxon>
        <taxon>Cyperoideae</taxon>
        <taxon>Cariceae</taxon>
        <taxon>Carex</taxon>
        <taxon>Carex subgen. Euthyceras</taxon>
    </lineage>
</organism>
<dbReference type="Proteomes" id="UP000623129">
    <property type="component" value="Unassembled WGS sequence"/>
</dbReference>
<evidence type="ECO:0000313" key="2">
    <source>
        <dbReference type="Proteomes" id="UP000623129"/>
    </source>
</evidence>
<dbReference type="EMBL" id="SWLB01000010">
    <property type="protein sequence ID" value="KAF3334071.1"/>
    <property type="molecule type" value="Genomic_DNA"/>
</dbReference>
<evidence type="ECO:0000313" key="1">
    <source>
        <dbReference type="EMBL" id="KAF3334071.1"/>
    </source>
</evidence>
<dbReference type="OrthoDB" id="2020333at2759"/>
<gene>
    <name evidence="1" type="ORF">FCM35_KLT01762</name>
</gene>